<proteinExistence type="predicted"/>
<accession>A0A7X0RKT2</accession>
<dbReference type="Proteomes" id="UP000523955">
    <property type="component" value="Unassembled WGS sequence"/>
</dbReference>
<evidence type="ECO:0000313" key="4">
    <source>
        <dbReference type="Proteomes" id="UP000523955"/>
    </source>
</evidence>
<protein>
    <submittedName>
        <fullName evidence="3">MerR family transcriptional regulator</fullName>
    </submittedName>
</protein>
<dbReference type="InterPro" id="IPR000551">
    <property type="entry name" value="MerR-type_HTH_dom"/>
</dbReference>
<dbReference type="PANTHER" id="PTHR30204">
    <property type="entry name" value="REDOX-CYCLING DRUG-SENSING TRANSCRIPTIONAL ACTIVATOR SOXR"/>
    <property type="match status" value="1"/>
</dbReference>
<dbReference type="Pfam" id="PF13411">
    <property type="entry name" value="MerR_1"/>
    <property type="match status" value="1"/>
</dbReference>
<dbReference type="GO" id="GO:0003700">
    <property type="term" value="F:DNA-binding transcription factor activity"/>
    <property type="evidence" value="ECO:0007669"/>
    <property type="project" value="InterPro"/>
</dbReference>
<dbReference type="InterPro" id="IPR047057">
    <property type="entry name" value="MerR_fam"/>
</dbReference>
<dbReference type="PANTHER" id="PTHR30204:SF98">
    <property type="entry name" value="HTH-TYPE TRANSCRIPTIONAL REGULATOR ADHR"/>
    <property type="match status" value="1"/>
</dbReference>
<dbReference type="PROSITE" id="PS00552">
    <property type="entry name" value="HTH_MERR_1"/>
    <property type="match status" value="1"/>
</dbReference>
<dbReference type="GO" id="GO:0003677">
    <property type="term" value="F:DNA binding"/>
    <property type="evidence" value="ECO:0007669"/>
    <property type="project" value="UniProtKB-KW"/>
</dbReference>
<dbReference type="CDD" id="cd01109">
    <property type="entry name" value="HTH_YyaN"/>
    <property type="match status" value="1"/>
</dbReference>
<dbReference type="SMART" id="SM00422">
    <property type="entry name" value="HTH_MERR"/>
    <property type="match status" value="1"/>
</dbReference>
<comment type="caution">
    <text evidence="3">The sequence shown here is derived from an EMBL/GenBank/DDBJ whole genome shotgun (WGS) entry which is preliminary data.</text>
</comment>
<reference evidence="3 4" key="1">
    <citation type="submission" date="2020-08" db="EMBL/GenBank/DDBJ databases">
        <authorList>
            <person name="Seo M.-J."/>
        </authorList>
    </citation>
    <scope>NUCLEOTIDE SEQUENCE [LARGE SCALE GENOMIC DNA]</scope>
    <source>
        <strain evidence="3 4">KIGAM211</strain>
    </source>
</reference>
<dbReference type="AlphaFoldDB" id="A0A7X0RKT2"/>
<dbReference type="EMBL" id="JACKXE010000001">
    <property type="protein sequence ID" value="MBB6628924.1"/>
    <property type="molecule type" value="Genomic_DNA"/>
</dbReference>
<dbReference type="Gene3D" id="1.10.1660.10">
    <property type="match status" value="1"/>
</dbReference>
<organism evidence="3 4">
    <name type="scientific">Nocardioides luti</name>
    <dbReference type="NCBI Taxonomy" id="2761101"/>
    <lineage>
        <taxon>Bacteria</taxon>
        <taxon>Bacillati</taxon>
        <taxon>Actinomycetota</taxon>
        <taxon>Actinomycetes</taxon>
        <taxon>Propionibacteriales</taxon>
        <taxon>Nocardioidaceae</taxon>
        <taxon>Nocardioides</taxon>
    </lineage>
</organism>
<keyword evidence="1" id="KW-0238">DNA-binding</keyword>
<sequence>MSPTTGLSIAEAAERTGLSADTLRYYERDGLMLEAVGRSATGHRRYSDSDLRWIHMVTCLRATGMPIRDVRRYGDLVRQGEGTEASRLDFLRLHRQHVLAQLAEVQEHLGAIDKKIGIYEDKVLREGLDLERAPSV</sequence>
<keyword evidence="4" id="KW-1185">Reference proteome</keyword>
<dbReference type="SUPFAM" id="SSF46955">
    <property type="entry name" value="Putative DNA-binding domain"/>
    <property type="match status" value="1"/>
</dbReference>
<dbReference type="RefSeq" id="WP_185253932.1">
    <property type="nucleotide sequence ID" value="NZ_JACKXE010000001.1"/>
</dbReference>
<evidence type="ECO:0000259" key="2">
    <source>
        <dbReference type="PROSITE" id="PS50937"/>
    </source>
</evidence>
<feature type="domain" description="HTH merR-type" evidence="2">
    <location>
        <begin position="6"/>
        <end position="76"/>
    </location>
</feature>
<dbReference type="PROSITE" id="PS50937">
    <property type="entry name" value="HTH_MERR_2"/>
    <property type="match status" value="1"/>
</dbReference>
<evidence type="ECO:0000256" key="1">
    <source>
        <dbReference type="ARBA" id="ARBA00023125"/>
    </source>
</evidence>
<gene>
    <name evidence="3" type="ORF">H5V45_16470</name>
</gene>
<dbReference type="InterPro" id="IPR009061">
    <property type="entry name" value="DNA-bd_dom_put_sf"/>
</dbReference>
<name>A0A7X0RKT2_9ACTN</name>
<evidence type="ECO:0000313" key="3">
    <source>
        <dbReference type="EMBL" id="MBB6628924.1"/>
    </source>
</evidence>